<feature type="compositionally biased region" description="Basic residues" evidence="1">
    <location>
        <begin position="638"/>
        <end position="647"/>
    </location>
</feature>
<dbReference type="Pfam" id="PF22942">
    <property type="entry name" value="DUF7025"/>
    <property type="match status" value="1"/>
</dbReference>
<sequence>METADQHSVEVREGNPPVPANSEECKAPVENSTKPAGTEKKTSERVNGKPKDKKKTEKKSSKTKRKKNSGASPSCSERDTDDDTHDSTSDYDDSSCESESESKKKRVTKKRHETSRSKKKSRTKKSKKPSKSEESSSSSSESDSDTSKTDSADGSEDEISQQETIKNLQLLIAQQQQLSQQQQHLPIGVPLSAPSQIQYQRQNSMPAYSFMPARQYSNDDYDGSAAPSFNAARSSRRGSRFIQSAGGRGNYGLGDLDAGLSHLMIDPNLLADPKLLAKEKKKQKKKEEAAKLEYKRVDQVWDSSIHNYKLQDTAEGSVDSQYHDFLFHVRRTFDWEGKYKATIVDIKSKPLRECLQDVMGNVKGVSLVESTPKLDPNLLFLYLDDLKKHLKELKKRKIKGGKRDHKREQKRLEDKRKHLKVLIKYLDKDYAEIKKSLYPMLKNGLITFDLLWALWKPNTLAFAHTYSSPDEPRVFKVEVAEKHSSFMKGDYYYLEGKYFEYDGKQFGYGSVSEEIMEFRGARKITSLNCYPLCYHKNEARVRKELVERGKKFVSLAGVYYKSHQGMAYYKKKKGVVKVNINGRIMVDPAIHRRINPNYPISMVRPKDHDMYSDDECSDESDCSACGSDEEDEEAGYKRNARLYRPKRNGPPETNTGEKLEKVSAQNEETAEENKEGEEGEKKDKSTSDAKDAKKIPEFSEEDYLIASPVVLGFSFAEKLWLEFTVSGVKEIQWNETAYDSLVLESKTKDIVRALVESHKYHAAESIDDVIQGKGRGLVAVLHGPPGTGKTLTAEGISELLKCPLYMVSAGELGTDSRFLESELQKILDICHAWGAILLLDEADVFLEKRNMHDIHRNALVSIFLKQVEYVQNILILTTNRVETFDDAFQSRIHIALRYDNLDHKAKKAIFKIFIERVRAHEGSKLGPFTDSDYELLARRELNGRQIKNTVRTAQALAVNKGEALCMSHIRQVLDVQANFERDLKGGTGYQDAMRSYF</sequence>
<dbReference type="CDD" id="cd19481">
    <property type="entry name" value="RecA-like_protease"/>
    <property type="match status" value="1"/>
</dbReference>
<evidence type="ECO:0000313" key="4">
    <source>
        <dbReference type="Proteomes" id="UP001302321"/>
    </source>
</evidence>
<feature type="region of interest" description="Disordered" evidence="1">
    <location>
        <begin position="1"/>
        <end position="161"/>
    </location>
</feature>
<feature type="region of interest" description="Disordered" evidence="1">
    <location>
        <begin position="621"/>
        <end position="693"/>
    </location>
</feature>
<feature type="compositionally biased region" description="Basic residues" evidence="1">
    <location>
        <begin position="103"/>
        <end position="129"/>
    </location>
</feature>
<evidence type="ECO:0000313" key="3">
    <source>
        <dbReference type="EMBL" id="KAK4171444.1"/>
    </source>
</evidence>
<dbReference type="PANTHER" id="PTHR46411">
    <property type="entry name" value="FAMILY ATPASE, PUTATIVE-RELATED"/>
    <property type="match status" value="1"/>
</dbReference>
<feature type="compositionally biased region" description="Basic and acidic residues" evidence="1">
    <location>
        <begin position="679"/>
        <end position="693"/>
    </location>
</feature>
<dbReference type="GO" id="GO:0016887">
    <property type="term" value="F:ATP hydrolysis activity"/>
    <property type="evidence" value="ECO:0007669"/>
    <property type="project" value="InterPro"/>
</dbReference>
<feature type="compositionally biased region" description="Acidic residues" evidence="1">
    <location>
        <begin position="621"/>
        <end position="633"/>
    </location>
</feature>
<dbReference type="EMBL" id="MU866563">
    <property type="protein sequence ID" value="KAK4171444.1"/>
    <property type="molecule type" value="Genomic_DNA"/>
</dbReference>
<feature type="compositionally biased region" description="Acidic residues" evidence="1">
    <location>
        <begin position="668"/>
        <end position="678"/>
    </location>
</feature>
<dbReference type="AlphaFoldDB" id="A0AAN7A341"/>
<dbReference type="InterPro" id="IPR027417">
    <property type="entry name" value="P-loop_NTPase"/>
</dbReference>
<dbReference type="PANTHER" id="PTHR46411:SF1">
    <property type="entry name" value="FAMILY ATPASE, PUTATIVE (AFU_ORTHOLOGUE AFUA_7G05752)-RELATED"/>
    <property type="match status" value="1"/>
</dbReference>
<feature type="domain" description="AAA+ ATPase" evidence="2">
    <location>
        <begin position="775"/>
        <end position="902"/>
    </location>
</feature>
<dbReference type="GO" id="GO:0005524">
    <property type="term" value="F:ATP binding"/>
    <property type="evidence" value="ECO:0007669"/>
    <property type="project" value="InterPro"/>
</dbReference>
<keyword evidence="4" id="KW-1185">Reference proteome</keyword>
<organism evidence="3 4">
    <name type="scientific">Triangularia setosa</name>
    <dbReference type="NCBI Taxonomy" id="2587417"/>
    <lineage>
        <taxon>Eukaryota</taxon>
        <taxon>Fungi</taxon>
        <taxon>Dikarya</taxon>
        <taxon>Ascomycota</taxon>
        <taxon>Pezizomycotina</taxon>
        <taxon>Sordariomycetes</taxon>
        <taxon>Sordariomycetidae</taxon>
        <taxon>Sordariales</taxon>
        <taxon>Podosporaceae</taxon>
        <taxon>Triangularia</taxon>
    </lineage>
</organism>
<dbReference type="InterPro" id="IPR054289">
    <property type="entry name" value="DUF7025"/>
</dbReference>
<evidence type="ECO:0000259" key="2">
    <source>
        <dbReference type="SMART" id="SM00382"/>
    </source>
</evidence>
<dbReference type="Proteomes" id="UP001302321">
    <property type="component" value="Unassembled WGS sequence"/>
</dbReference>
<feature type="compositionally biased region" description="Basic and acidic residues" evidence="1">
    <location>
        <begin position="1"/>
        <end position="13"/>
    </location>
</feature>
<dbReference type="SUPFAM" id="SSF52540">
    <property type="entry name" value="P-loop containing nucleoside triphosphate hydrolases"/>
    <property type="match status" value="1"/>
</dbReference>
<dbReference type="SMART" id="SM00382">
    <property type="entry name" value="AAA"/>
    <property type="match status" value="1"/>
</dbReference>
<comment type="caution">
    <text evidence="3">The sequence shown here is derived from an EMBL/GenBank/DDBJ whole genome shotgun (WGS) entry which is preliminary data.</text>
</comment>
<dbReference type="InterPro" id="IPR003959">
    <property type="entry name" value="ATPase_AAA_core"/>
</dbReference>
<feature type="compositionally biased region" description="Basic and acidic residues" evidence="1">
    <location>
        <begin position="37"/>
        <end position="60"/>
    </location>
</feature>
<evidence type="ECO:0000256" key="1">
    <source>
        <dbReference type="SAM" id="MobiDB-lite"/>
    </source>
</evidence>
<name>A0AAN7A341_9PEZI</name>
<reference evidence="3" key="2">
    <citation type="submission" date="2023-05" db="EMBL/GenBank/DDBJ databases">
        <authorList>
            <consortium name="Lawrence Berkeley National Laboratory"/>
            <person name="Steindorff A."/>
            <person name="Hensen N."/>
            <person name="Bonometti L."/>
            <person name="Westerberg I."/>
            <person name="Brannstrom I.O."/>
            <person name="Guillou S."/>
            <person name="Cros-Aarteil S."/>
            <person name="Calhoun S."/>
            <person name="Haridas S."/>
            <person name="Kuo A."/>
            <person name="Mondo S."/>
            <person name="Pangilinan J."/>
            <person name="Riley R."/>
            <person name="Labutti K."/>
            <person name="Andreopoulos B."/>
            <person name="Lipzen A."/>
            <person name="Chen C."/>
            <person name="Yanf M."/>
            <person name="Daum C."/>
            <person name="Ng V."/>
            <person name="Clum A."/>
            <person name="Ohm R."/>
            <person name="Martin F."/>
            <person name="Silar P."/>
            <person name="Natvig D."/>
            <person name="Lalanne C."/>
            <person name="Gautier V."/>
            <person name="Ament-Velasquez S.L."/>
            <person name="Kruys A."/>
            <person name="Hutchinson M.I."/>
            <person name="Powell A.J."/>
            <person name="Barry K."/>
            <person name="Miller A.N."/>
            <person name="Grigoriev I.V."/>
            <person name="Debuchy R."/>
            <person name="Gladieux P."/>
            <person name="Thoren M.H."/>
            <person name="Johannesson H."/>
        </authorList>
    </citation>
    <scope>NUCLEOTIDE SEQUENCE</scope>
    <source>
        <strain evidence="3">CBS 892.96</strain>
    </source>
</reference>
<protein>
    <recommendedName>
        <fullName evidence="2">AAA+ ATPase domain-containing protein</fullName>
    </recommendedName>
</protein>
<accession>A0AAN7A341</accession>
<gene>
    <name evidence="3" type="ORF">QBC36DRAFT_295350</name>
</gene>
<dbReference type="Gene3D" id="3.40.50.300">
    <property type="entry name" value="P-loop containing nucleotide triphosphate hydrolases"/>
    <property type="match status" value="1"/>
</dbReference>
<dbReference type="InterPro" id="IPR003593">
    <property type="entry name" value="AAA+_ATPase"/>
</dbReference>
<proteinExistence type="predicted"/>
<reference evidence="3" key="1">
    <citation type="journal article" date="2023" name="Mol. Phylogenet. Evol.">
        <title>Genome-scale phylogeny and comparative genomics of the fungal order Sordariales.</title>
        <authorList>
            <person name="Hensen N."/>
            <person name="Bonometti L."/>
            <person name="Westerberg I."/>
            <person name="Brannstrom I.O."/>
            <person name="Guillou S."/>
            <person name="Cros-Aarteil S."/>
            <person name="Calhoun S."/>
            <person name="Haridas S."/>
            <person name="Kuo A."/>
            <person name="Mondo S."/>
            <person name="Pangilinan J."/>
            <person name="Riley R."/>
            <person name="LaButti K."/>
            <person name="Andreopoulos B."/>
            <person name="Lipzen A."/>
            <person name="Chen C."/>
            <person name="Yan M."/>
            <person name="Daum C."/>
            <person name="Ng V."/>
            <person name="Clum A."/>
            <person name="Steindorff A."/>
            <person name="Ohm R.A."/>
            <person name="Martin F."/>
            <person name="Silar P."/>
            <person name="Natvig D.O."/>
            <person name="Lalanne C."/>
            <person name="Gautier V."/>
            <person name="Ament-Velasquez S.L."/>
            <person name="Kruys A."/>
            <person name="Hutchinson M.I."/>
            <person name="Powell A.J."/>
            <person name="Barry K."/>
            <person name="Miller A.N."/>
            <person name="Grigoriev I.V."/>
            <person name="Debuchy R."/>
            <person name="Gladieux P."/>
            <person name="Hiltunen Thoren M."/>
            <person name="Johannesson H."/>
        </authorList>
    </citation>
    <scope>NUCLEOTIDE SEQUENCE</scope>
    <source>
        <strain evidence="3">CBS 892.96</strain>
    </source>
</reference>
<feature type="compositionally biased region" description="Acidic residues" evidence="1">
    <location>
        <begin position="79"/>
        <end position="99"/>
    </location>
</feature>
<dbReference type="Pfam" id="PF00004">
    <property type="entry name" value="AAA"/>
    <property type="match status" value="1"/>
</dbReference>